<sequence length="146" mass="16947">MGAYRIYLKPILVTIRTNNNFYLDFQKERITEMQSLSGQLRFALLGLRYQGLVSFCKEWPYAPRSRGCDTGLKREKARHRFIVQGPGYKVLPVQRHRLSRHSGSLTCNENSIRQCWPFMPGNGGQSQFGTDMLVPNCWSKNIRRFG</sequence>
<proteinExistence type="predicted"/>
<evidence type="ECO:0000313" key="1">
    <source>
        <dbReference type="EMBL" id="EEZ31460.1"/>
    </source>
</evidence>
<dbReference type="AlphaFoldDB" id="A0A0E1X319"/>
<protein>
    <submittedName>
        <fullName evidence="1">Uncharacterized protein</fullName>
    </submittedName>
</protein>
<name>A0A0E1X319_9HYPH</name>
<organism evidence="1">
    <name type="scientific">Brucella pinnipedialis M292/94/1</name>
    <dbReference type="NCBI Taxonomy" id="520462"/>
    <lineage>
        <taxon>Bacteria</taxon>
        <taxon>Pseudomonadati</taxon>
        <taxon>Pseudomonadota</taxon>
        <taxon>Alphaproteobacteria</taxon>
        <taxon>Hyphomicrobiales</taxon>
        <taxon>Brucellaceae</taxon>
        <taxon>Brucella/Ochrobactrum group</taxon>
        <taxon>Brucella</taxon>
    </lineage>
</organism>
<dbReference type="Proteomes" id="UP000004659">
    <property type="component" value="Unassembled WGS sequence"/>
</dbReference>
<dbReference type="EMBL" id="EQ999546">
    <property type="protein sequence ID" value="EEZ31460.1"/>
    <property type="molecule type" value="Genomic_DNA"/>
</dbReference>
<dbReference type="HOGENOM" id="CLU_1977345_0_0_5"/>
<gene>
    <name evidence="1" type="ORF">BALG_01580</name>
</gene>
<reference evidence="1" key="1">
    <citation type="submission" date="2009-01" db="EMBL/GenBank/DDBJ databases">
        <title>The Genome Sequence of Brucella pinnipedialis M292/94/1.</title>
        <authorList>
            <consortium name="The Broad Institute Genome Sequencing Platform"/>
            <person name="Ward D."/>
            <person name="Young S.K."/>
            <person name="Kodira C.D."/>
            <person name="Zeng Q."/>
            <person name="Koehrsen M."/>
            <person name="Alvarado L."/>
            <person name="Berlin A."/>
            <person name="Borenstein D."/>
            <person name="Chen Z."/>
            <person name="Engels R."/>
            <person name="Freedman E."/>
            <person name="Gellesch M."/>
            <person name="Goldberg J."/>
            <person name="Griggs A."/>
            <person name="Gujja S."/>
            <person name="Heiman D."/>
            <person name="Hepburn T."/>
            <person name="Howarth C."/>
            <person name="Jen D."/>
            <person name="Larson L."/>
            <person name="Lewis B."/>
            <person name="Mehta T."/>
            <person name="Park D."/>
            <person name="Pearson M."/>
            <person name="Roberts A."/>
            <person name="Saif S."/>
            <person name="Shea T."/>
            <person name="Shenoy N."/>
            <person name="Sisk P."/>
            <person name="Stolte C."/>
            <person name="Sykes S."/>
            <person name="Walk T."/>
            <person name="White J."/>
            <person name="Yandava C."/>
            <person name="Whatmore A.M."/>
            <person name="Perrett L.L."/>
            <person name="O'Callaghan D."/>
            <person name="Nusbaum C."/>
            <person name="Galagan J."/>
            <person name="Birren B."/>
        </authorList>
    </citation>
    <scope>NUCLEOTIDE SEQUENCE [LARGE SCALE GENOMIC DNA]</scope>
    <source>
        <strain evidence="1">M292/94/1</strain>
    </source>
</reference>
<accession>A0A0E1X319</accession>